<keyword evidence="3" id="KW-1185">Reference proteome</keyword>
<dbReference type="PANTHER" id="PTHR34215">
    <property type="entry name" value="BLL0784 PROTEIN"/>
    <property type="match status" value="1"/>
</dbReference>
<proteinExistence type="predicted"/>
<evidence type="ECO:0000313" key="3">
    <source>
        <dbReference type="Proteomes" id="UP000291269"/>
    </source>
</evidence>
<dbReference type="PANTHER" id="PTHR34215:SF1">
    <property type="entry name" value="YLXR DOMAIN-CONTAINING PROTEIN"/>
    <property type="match status" value="1"/>
</dbReference>
<dbReference type="Proteomes" id="UP000291269">
    <property type="component" value="Unassembled WGS sequence"/>
</dbReference>
<evidence type="ECO:0000313" key="2">
    <source>
        <dbReference type="EMBL" id="RXZ58014.1"/>
    </source>
</evidence>
<comment type="caution">
    <text evidence="2">The sequence shown here is derived from an EMBL/GenBank/DDBJ whole genome shotgun (WGS) entry which is preliminary data.</text>
</comment>
<name>A0A4Q2K7X5_9FIRM</name>
<feature type="domain" description="YlxR" evidence="1">
    <location>
        <begin position="10"/>
        <end position="84"/>
    </location>
</feature>
<dbReference type="EMBL" id="SDOZ01000004">
    <property type="protein sequence ID" value="RXZ58014.1"/>
    <property type="molecule type" value="Genomic_DNA"/>
</dbReference>
<dbReference type="InterPro" id="IPR035931">
    <property type="entry name" value="YlxR-like_sf"/>
</dbReference>
<dbReference type="Pfam" id="PF04296">
    <property type="entry name" value="YlxR"/>
    <property type="match status" value="1"/>
</dbReference>
<accession>A0A4Q2K7X5</accession>
<evidence type="ECO:0000259" key="1">
    <source>
        <dbReference type="Pfam" id="PF04296"/>
    </source>
</evidence>
<dbReference type="OrthoDB" id="9813251at2"/>
<dbReference type="NCBIfam" id="NF047356">
    <property type="entry name" value="RNA_bind_RnpM"/>
    <property type="match status" value="1"/>
</dbReference>
<organism evidence="2 3">
    <name type="scientific">Candidatus Borkfalkia ceftriaxoniphila</name>
    <dbReference type="NCBI Taxonomy" id="2508949"/>
    <lineage>
        <taxon>Bacteria</taxon>
        <taxon>Bacillati</taxon>
        <taxon>Bacillota</taxon>
        <taxon>Clostridia</taxon>
        <taxon>Christensenellales</taxon>
        <taxon>Christensenellaceae</taxon>
        <taxon>Candidatus Borkfalkia</taxon>
    </lineage>
</organism>
<gene>
    <name evidence="2" type="ORF">ESZ91_10155</name>
</gene>
<reference evidence="2 3" key="1">
    <citation type="journal article" date="2019" name="Gut">
        <title>Antibiotics-induced monodominance of a novel gut bacterial order.</title>
        <authorList>
            <person name="Hildebrand F."/>
            <person name="Moitinho-Silva L."/>
            <person name="Blasche S."/>
            <person name="Jahn M.T."/>
            <person name="Gossmann T.I."/>
            <person name="Heuerta-Cepas J."/>
            <person name="Hercog R."/>
            <person name="Luetge M."/>
            <person name="Bahram M."/>
            <person name="Pryszlak A."/>
            <person name="Alves R.J."/>
            <person name="Waszak S.M."/>
            <person name="Zhu A."/>
            <person name="Ye L."/>
            <person name="Costea P.I."/>
            <person name="Aalvink S."/>
            <person name="Belzer C."/>
            <person name="Forslund S.K."/>
            <person name="Sunagawa S."/>
            <person name="Hentschel U."/>
            <person name="Merten C."/>
            <person name="Patil K.R."/>
            <person name="Benes V."/>
            <person name="Bork P."/>
        </authorList>
    </citation>
    <scope>NUCLEOTIDE SEQUENCE [LARGE SCALE GENOMIC DNA]</scope>
    <source>
        <strain evidence="2 3">HDS1380</strain>
    </source>
</reference>
<protein>
    <submittedName>
        <fullName evidence="2">YlxR family protein</fullName>
    </submittedName>
</protein>
<dbReference type="Gene3D" id="3.30.1230.10">
    <property type="entry name" value="YlxR-like"/>
    <property type="match status" value="1"/>
</dbReference>
<dbReference type="InterPro" id="IPR037465">
    <property type="entry name" value="YlxR"/>
</dbReference>
<sequence>MPKVKKIPMRMCIACHEMKAKKEMLRVVKNKEGEVFIDFTGKAAGRGAYLCDRPDCVKKLKKARLLNKTFSCEIPDSVYERIEEEFFAKK</sequence>
<dbReference type="InterPro" id="IPR007393">
    <property type="entry name" value="YlxR_dom"/>
</dbReference>
<dbReference type="CDD" id="cd00279">
    <property type="entry name" value="YlxR"/>
    <property type="match status" value="1"/>
</dbReference>
<dbReference type="RefSeq" id="WP_129226906.1">
    <property type="nucleotide sequence ID" value="NZ_SDOZ01000004.1"/>
</dbReference>
<dbReference type="AlphaFoldDB" id="A0A4Q2K7X5"/>
<dbReference type="SUPFAM" id="SSF64376">
    <property type="entry name" value="YlxR-like"/>
    <property type="match status" value="1"/>
</dbReference>